<feature type="compositionally biased region" description="Polar residues" evidence="1">
    <location>
        <begin position="617"/>
        <end position="630"/>
    </location>
</feature>
<feature type="compositionally biased region" description="Low complexity" evidence="1">
    <location>
        <begin position="1"/>
        <end position="37"/>
    </location>
</feature>
<sequence length="685" mass="74174">MSSTRALLAPTAAPTAARRAVTAARASRAEKSAASAFNRHRRRRPPVAPTRAAAGKDASASSSSSSSSSPEERDDGGVGEFREFPRDEQGRVLDMDGNVVVSPENNWVREMEREWAATGYDDRFFDDDWDDVKPGPKPPPKEKYPFKDIEDEEWRETVTWEDEAADGTISESEAAAGRRAAARTASSSDASADPRLDPGPGFTPPVMDLTYDEEAAMLGFDARGGGGGGGDEIYEEPEGPPAVLLAGFRAEEIPRVRELLDELGGHDVPVAPVPQEYLRRPLYAALQIREPDWESPRAHERFNQGGEFGSQRCVVFSGLDRGEMATVVSAIESRGLPRLITVVVTSENVEQSLGEALATAVKESRAEAKRADEHRRKDYVAELKKLELKAAKEGLSVEQMVRREIERQDALEADEAARDAARDENVTRAEARMRELREEYAKKELERREAAAVAGGTKHDPTGHVPNVPDWPTAADTVDVDDEGDRYDGYDDLGVDPARLADAMAETAAEAADAADAVEAAARERRHERSVDALASAVGVNVVGGSLHGSAEDGDLDGDLDEDDGCYEVDPTRWAERVDESYRSSPAPVSPADAPPTSAIEEPASAEANPMARSRNGRNGQASERASTETFAGKNPSAPPREKVETVEGQVMTKKMLRELAARRGLSYTDMLAQARASGVDLPDE</sequence>
<dbReference type="InParanoid" id="C1EBQ3"/>
<dbReference type="OMA" id="FNQGGEF"/>
<dbReference type="Proteomes" id="UP000002009">
    <property type="component" value="Chromosome 9"/>
</dbReference>
<evidence type="ECO:0000313" key="3">
    <source>
        <dbReference type="Proteomes" id="UP000002009"/>
    </source>
</evidence>
<dbReference type="EMBL" id="CP001329">
    <property type="protein sequence ID" value="ACO65454.1"/>
    <property type="molecule type" value="Genomic_DNA"/>
</dbReference>
<feature type="compositionally biased region" description="Acidic residues" evidence="1">
    <location>
        <begin position="149"/>
        <end position="165"/>
    </location>
</feature>
<organism evidence="2 3">
    <name type="scientific">Micromonas commoda (strain RCC299 / NOUM17 / CCMP2709)</name>
    <name type="common">Picoplanktonic green alga</name>
    <dbReference type="NCBI Taxonomy" id="296587"/>
    <lineage>
        <taxon>Eukaryota</taxon>
        <taxon>Viridiplantae</taxon>
        <taxon>Chlorophyta</taxon>
        <taxon>Mamiellophyceae</taxon>
        <taxon>Mamiellales</taxon>
        <taxon>Mamiellaceae</taxon>
        <taxon>Micromonas</taxon>
    </lineage>
</organism>
<feature type="compositionally biased region" description="Low complexity" evidence="1">
    <location>
        <begin position="49"/>
        <end position="69"/>
    </location>
</feature>
<reference evidence="2 3" key="1">
    <citation type="journal article" date="2009" name="Science">
        <title>Green evolution and dynamic adaptations revealed by genomes of the marine picoeukaryotes Micromonas.</title>
        <authorList>
            <person name="Worden A.Z."/>
            <person name="Lee J.H."/>
            <person name="Mock T."/>
            <person name="Rouze P."/>
            <person name="Simmons M.P."/>
            <person name="Aerts A.L."/>
            <person name="Allen A.E."/>
            <person name="Cuvelier M.L."/>
            <person name="Derelle E."/>
            <person name="Everett M.V."/>
            <person name="Foulon E."/>
            <person name="Grimwood J."/>
            <person name="Gundlach H."/>
            <person name="Henrissat B."/>
            <person name="Napoli C."/>
            <person name="McDonald S.M."/>
            <person name="Parker M.S."/>
            <person name="Rombauts S."/>
            <person name="Salamov A."/>
            <person name="Von Dassow P."/>
            <person name="Badger J.H."/>
            <person name="Coutinho P.M."/>
            <person name="Demir E."/>
            <person name="Dubchak I."/>
            <person name="Gentemann C."/>
            <person name="Eikrem W."/>
            <person name="Gready J.E."/>
            <person name="John U."/>
            <person name="Lanier W."/>
            <person name="Lindquist E.A."/>
            <person name="Lucas S."/>
            <person name="Mayer K.F."/>
            <person name="Moreau H."/>
            <person name="Not F."/>
            <person name="Otillar R."/>
            <person name="Panaud O."/>
            <person name="Pangilinan J."/>
            <person name="Paulsen I."/>
            <person name="Piegu B."/>
            <person name="Poliakov A."/>
            <person name="Robbens S."/>
            <person name="Schmutz J."/>
            <person name="Toulza E."/>
            <person name="Wyss T."/>
            <person name="Zelensky A."/>
            <person name="Zhou K."/>
            <person name="Armbrust E.V."/>
            <person name="Bhattacharya D."/>
            <person name="Goodenough U.W."/>
            <person name="Van de Peer Y."/>
            <person name="Grigoriev I.V."/>
        </authorList>
    </citation>
    <scope>NUCLEOTIDE SEQUENCE [LARGE SCALE GENOMIC DNA]</scope>
    <source>
        <strain evidence="3">RCC299 / NOUM17</strain>
    </source>
</reference>
<dbReference type="OrthoDB" id="2018221at2759"/>
<dbReference type="KEGG" id="mis:MICPUN_102183"/>
<dbReference type="eggNOG" id="ENOG502SBMZ">
    <property type="taxonomic scope" value="Eukaryota"/>
</dbReference>
<feature type="compositionally biased region" description="Basic and acidic residues" evidence="1">
    <location>
        <begin position="80"/>
        <end position="94"/>
    </location>
</feature>
<dbReference type="GeneID" id="8246368"/>
<feature type="compositionally biased region" description="Basic and acidic residues" evidence="1">
    <location>
        <begin position="131"/>
        <end position="148"/>
    </location>
</feature>
<dbReference type="PANTHER" id="PTHR35732">
    <property type="entry name" value="OS10G0545100 PROTEIN"/>
    <property type="match status" value="1"/>
</dbReference>
<accession>C1EBQ3</accession>
<feature type="region of interest" description="Disordered" evidence="1">
    <location>
        <begin position="1"/>
        <end position="97"/>
    </location>
</feature>
<keyword evidence="3" id="KW-1185">Reference proteome</keyword>
<feature type="compositionally biased region" description="Basic and acidic residues" evidence="1">
    <location>
        <begin position="572"/>
        <end position="582"/>
    </location>
</feature>
<dbReference type="PANTHER" id="PTHR35732:SF1">
    <property type="entry name" value="OS10G0545100 PROTEIN"/>
    <property type="match status" value="1"/>
</dbReference>
<evidence type="ECO:0000256" key="1">
    <source>
        <dbReference type="SAM" id="MobiDB-lite"/>
    </source>
</evidence>
<evidence type="ECO:0000313" key="2">
    <source>
        <dbReference type="EMBL" id="ACO65454.1"/>
    </source>
</evidence>
<feature type="region of interest" description="Disordered" evidence="1">
    <location>
        <begin position="119"/>
        <end position="207"/>
    </location>
</feature>
<feature type="compositionally biased region" description="Low complexity" evidence="1">
    <location>
        <begin position="584"/>
        <end position="599"/>
    </location>
</feature>
<feature type="region of interest" description="Disordered" evidence="1">
    <location>
        <begin position="572"/>
        <end position="650"/>
    </location>
</feature>
<feature type="compositionally biased region" description="Low complexity" evidence="1">
    <location>
        <begin position="170"/>
        <end position="193"/>
    </location>
</feature>
<proteinExistence type="predicted"/>
<protein>
    <submittedName>
        <fullName evidence="2">Uncharacterized protein</fullName>
    </submittedName>
</protein>
<dbReference type="AlphaFoldDB" id="C1EBQ3"/>
<feature type="region of interest" description="Disordered" evidence="1">
    <location>
        <begin position="447"/>
        <end position="485"/>
    </location>
</feature>
<dbReference type="RefSeq" id="XP_002504196.1">
    <property type="nucleotide sequence ID" value="XM_002504150.1"/>
</dbReference>
<gene>
    <name evidence="2" type="ORF">MICPUN_102183</name>
</gene>
<name>C1EBQ3_MICCC</name>